<dbReference type="SUPFAM" id="SSF48452">
    <property type="entry name" value="TPR-like"/>
    <property type="match status" value="1"/>
</dbReference>
<keyword evidence="1" id="KW-1133">Transmembrane helix</keyword>
<protein>
    <submittedName>
        <fullName evidence="2">Tetratricopeptide repeat protein</fullName>
    </submittedName>
</protein>
<organism evidence="2 3">
    <name type="scientific">Spirosoma aureum</name>
    <dbReference type="NCBI Taxonomy" id="2692134"/>
    <lineage>
        <taxon>Bacteria</taxon>
        <taxon>Pseudomonadati</taxon>
        <taxon>Bacteroidota</taxon>
        <taxon>Cytophagia</taxon>
        <taxon>Cytophagales</taxon>
        <taxon>Cytophagaceae</taxon>
        <taxon>Spirosoma</taxon>
    </lineage>
</organism>
<feature type="transmembrane region" description="Helical" evidence="1">
    <location>
        <begin position="78"/>
        <end position="100"/>
    </location>
</feature>
<dbReference type="Pfam" id="PF13432">
    <property type="entry name" value="TPR_16"/>
    <property type="match status" value="1"/>
</dbReference>
<dbReference type="InterPro" id="IPR011990">
    <property type="entry name" value="TPR-like_helical_dom_sf"/>
</dbReference>
<keyword evidence="3" id="KW-1185">Reference proteome</keyword>
<dbReference type="AlphaFoldDB" id="A0A6G9AMH3"/>
<sequence>MNTDLETIENYLTGQLPADERSQFESALKTDPAVADALAFYVLSKQAAKVQAREQRLAEFDELRRQQPRIGQRSMSNWITYVAAAASIVLVLSLGWYFFWPSMDSTLIASQQVDSYVSTHFMQLPTTMDGSTDSMKIGIDRFNRGQLAEAATVFQDVLTRHPDTDTALKYAGIVALRQGNYDQAIDQFHRLSERTDLFANPGLFYESLTLLKRGQPMDKSRAKKLLEEVIKKNLEGKGEAEKLIENL</sequence>
<evidence type="ECO:0000313" key="2">
    <source>
        <dbReference type="EMBL" id="QIP13539.1"/>
    </source>
</evidence>
<dbReference type="Proteomes" id="UP000501802">
    <property type="component" value="Chromosome"/>
</dbReference>
<name>A0A6G9AMH3_9BACT</name>
<dbReference type="EMBL" id="CP050063">
    <property type="protein sequence ID" value="QIP13539.1"/>
    <property type="molecule type" value="Genomic_DNA"/>
</dbReference>
<dbReference type="Gene3D" id="1.25.40.10">
    <property type="entry name" value="Tetratricopeptide repeat domain"/>
    <property type="match status" value="1"/>
</dbReference>
<evidence type="ECO:0000313" key="3">
    <source>
        <dbReference type="Proteomes" id="UP000501802"/>
    </source>
</evidence>
<keyword evidence="1" id="KW-0812">Transmembrane</keyword>
<dbReference type="KEGG" id="spib:G8759_13355"/>
<reference evidence="2 3" key="1">
    <citation type="submission" date="2020-03" db="EMBL/GenBank/DDBJ databases">
        <authorList>
            <person name="Kim M.K."/>
        </authorList>
    </citation>
    <scope>NUCLEOTIDE SEQUENCE [LARGE SCALE GENOMIC DNA]</scope>
    <source>
        <strain evidence="2 3">BT328</strain>
    </source>
</reference>
<keyword evidence="1" id="KW-0472">Membrane</keyword>
<accession>A0A6G9AMH3</accession>
<evidence type="ECO:0000256" key="1">
    <source>
        <dbReference type="SAM" id="Phobius"/>
    </source>
</evidence>
<dbReference type="RefSeq" id="WP_167208717.1">
    <property type="nucleotide sequence ID" value="NZ_CP050063.1"/>
</dbReference>
<gene>
    <name evidence="2" type="ORF">G8759_13355</name>
</gene>
<proteinExistence type="predicted"/>